<organism evidence="1 2">
    <name type="scientific">Trifolium medium</name>
    <dbReference type="NCBI Taxonomy" id="97028"/>
    <lineage>
        <taxon>Eukaryota</taxon>
        <taxon>Viridiplantae</taxon>
        <taxon>Streptophyta</taxon>
        <taxon>Embryophyta</taxon>
        <taxon>Tracheophyta</taxon>
        <taxon>Spermatophyta</taxon>
        <taxon>Magnoliopsida</taxon>
        <taxon>eudicotyledons</taxon>
        <taxon>Gunneridae</taxon>
        <taxon>Pentapetalae</taxon>
        <taxon>rosids</taxon>
        <taxon>fabids</taxon>
        <taxon>Fabales</taxon>
        <taxon>Fabaceae</taxon>
        <taxon>Papilionoideae</taxon>
        <taxon>50 kb inversion clade</taxon>
        <taxon>NPAAA clade</taxon>
        <taxon>Hologalegina</taxon>
        <taxon>IRL clade</taxon>
        <taxon>Trifolieae</taxon>
        <taxon>Trifolium</taxon>
    </lineage>
</organism>
<comment type="caution">
    <text evidence="1">The sequence shown here is derived from an EMBL/GenBank/DDBJ whole genome shotgun (WGS) entry which is preliminary data.</text>
</comment>
<name>A0A392ME38_9FABA</name>
<keyword evidence="1" id="KW-0548">Nucleotidyltransferase</keyword>
<evidence type="ECO:0000313" key="2">
    <source>
        <dbReference type="Proteomes" id="UP000265520"/>
    </source>
</evidence>
<keyword evidence="1" id="KW-0695">RNA-directed DNA polymerase</keyword>
<protein>
    <submittedName>
        <fullName evidence="1">RNA-directed DNA polymerase (Reverse transcriptase)</fullName>
    </submittedName>
</protein>
<reference evidence="1 2" key="1">
    <citation type="journal article" date="2018" name="Front. Plant Sci.">
        <title>Red Clover (Trifolium pratense) and Zigzag Clover (T. medium) - A Picture of Genomic Similarities and Differences.</title>
        <authorList>
            <person name="Dluhosova J."/>
            <person name="Istvanek J."/>
            <person name="Nedelnik J."/>
            <person name="Repkova J."/>
        </authorList>
    </citation>
    <scope>NUCLEOTIDE SEQUENCE [LARGE SCALE GENOMIC DNA]</scope>
    <source>
        <strain evidence="2">cv. 10/8</strain>
        <tissue evidence="1">Leaf</tissue>
    </source>
</reference>
<keyword evidence="1" id="KW-0808">Transferase</keyword>
<dbReference type="AlphaFoldDB" id="A0A392ME38"/>
<keyword evidence="2" id="KW-1185">Reference proteome</keyword>
<dbReference type="Proteomes" id="UP000265520">
    <property type="component" value="Unassembled WGS sequence"/>
</dbReference>
<sequence length="155" mass="17551">MDDESKPADELKPNVVKSCCPLAVWHGSLDVQILFDFKIQPVFLHPPNIITVIWHAPTTPWRKVNTDCSLLNNSISCGAIFRDSLGSYLGSFFCRMDYPTILHVELFAITLAIEQAQVRGNVCADKLADICHSIQGFHWWGALPQSIKEDFHRDR</sequence>
<feature type="non-terminal residue" evidence="1">
    <location>
        <position position="155"/>
    </location>
</feature>
<accession>A0A392ME38</accession>
<evidence type="ECO:0000313" key="1">
    <source>
        <dbReference type="EMBL" id="MCH85541.1"/>
    </source>
</evidence>
<proteinExistence type="predicted"/>
<dbReference type="InterPro" id="IPR044730">
    <property type="entry name" value="RNase_H-like_dom_plant"/>
</dbReference>
<dbReference type="EMBL" id="LXQA010008711">
    <property type="protein sequence ID" value="MCH85541.1"/>
    <property type="molecule type" value="Genomic_DNA"/>
</dbReference>
<dbReference type="GO" id="GO:0003964">
    <property type="term" value="F:RNA-directed DNA polymerase activity"/>
    <property type="evidence" value="ECO:0007669"/>
    <property type="project" value="UniProtKB-KW"/>
</dbReference>
<gene>
    <name evidence="1" type="ORF">A2U01_0006388</name>
</gene>
<dbReference type="CDD" id="cd06222">
    <property type="entry name" value="RNase_H_like"/>
    <property type="match status" value="1"/>
</dbReference>